<dbReference type="PATRIC" id="fig|452.5.peg.2083"/>
<keyword evidence="1" id="KW-1133">Transmembrane helix</keyword>
<keyword evidence="3" id="KW-1185">Reference proteome</keyword>
<evidence type="ECO:0000256" key="1">
    <source>
        <dbReference type="SAM" id="Phobius"/>
    </source>
</evidence>
<dbReference type="EMBL" id="LNYX01000030">
    <property type="protein sequence ID" value="KTD62046.1"/>
    <property type="molecule type" value="Genomic_DNA"/>
</dbReference>
<dbReference type="AlphaFoldDB" id="A0A0W0YZF9"/>
<name>A0A0W0YZF9_LEGSP</name>
<evidence type="ECO:0000313" key="3">
    <source>
        <dbReference type="Proteomes" id="UP000054877"/>
    </source>
</evidence>
<protein>
    <recommendedName>
        <fullName evidence="4">Outer membrane protein beta-barrel domain-containing protein</fullName>
    </recommendedName>
</protein>
<accession>A0A0W0YZF9</accession>
<keyword evidence="1" id="KW-0472">Membrane</keyword>
<evidence type="ECO:0000313" key="2">
    <source>
        <dbReference type="EMBL" id="KTD62046.1"/>
    </source>
</evidence>
<organism evidence="2 3">
    <name type="scientific">Legionella spiritensis</name>
    <dbReference type="NCBI Taxonomy" id="452"/>
    <lineage>
        <taxon>Bacteria</taxon>
        <taxon>Pseudomonadati</taxon>
        <taxon>Pseudomonadota</taxon>
        <taxon>Gammaproteobacteria</taxon>
        <taxon>Legionellales</taxon>
        <taxon>Legionellaceae</taxon>
        <taxon>Legionella</taxon>
    </lineage>
</organism>
<dbReference type="RefSeq" id="WP_058483818.1">
    <property type="nucleotide sequence ID" value="NZ_CAAAII010000008.1"/>
</dbReference>
<dbReference type="OrthoDB" id="5639960at2"/>
<sequence length="184" mass="20531">MDSHCQSSPRTIFVSLKAALQQAVCLFFIGLLPILPCPFLYASSLSPQQEHVRQEKKNLIGGFLGVTRFEDRKFFTYGIEYHRILVLPFGFSITLEGAPNNKEGNHEVEAIGVMTFNIFKNISVGIGPGVKFEEGNTNKILARVSLDYIFLLPSNIEITPNINYDFIKNGSDEVVLGITIGKQF</sequence>
<gene>
    <name evidence="2" type="ORF">Lspi_1896</name>
</gene>
<evidence type="ECO:0008006" key="4">
    <source>
        <dbReference type="Google" id="ProtNLM"/>
    </source>
</evidence>
<dbReference type="STRING" id="452.Lspi_1896"/>
<proteinExistence type="predicted"/>
<reference evidence="2 3" key="1">
    <citation type="submission" date="2015-11" db="EMBL/GenBank/DDBJ databases">
        <title>Genomic analysis of 38 Legionella species identifies large and diverse effector repertoires.</title>
        <authorList>
            <person name="Burstein D."/>
            <person name="Amaro F."/>
            <person name="Zusman T."/>
            <person name="Lifshitz Z."/>
            <person name="Cohen O."/>
            <person name="Gilbert J.A."/>
            <person name="Pupko T."/>
            <person name="Shuman H.A."/>
            <person name="Segal G."/>
        </authorList>
    </citation>
    <scope>NUCLEOTIDE SEQUENCE [LARGE SCALE GENOMIC DNA]</scope>
    <source>
        <strain evidence="2 3">Mt.St.Helens-9</strain>
    </source>
</reference>
<keyword evidence="1" id="KW-0812">Transmembrane</keyword>
<dbReference type="Proteomes" id="UP000054877">
    <property type="component" value="Unassembled WGS sequence"/>
</dbReference>
<feature type="transmembrane region" description="Helical" evidence="1">
    <location>
        <begin position="20"/>
        <end position="41"/>
    </location>
</feature>
<comment type="caution">
    <text evidence="2">The sequence shown here is derived from an EMBL/GenBank/DDBJ whole genome shotgun (WGS) entry which is preliminary data.</text>
</comment>